<proteinExistence type="predicted"/>
<dbReference type="Proteomes" id="UP000037977">
    <property type="component" value="Unassembled WGS sequence"/>
</dbReference>
<evidence type="ECO:0000313" key="1">
    <source>
        <dbReference type="EMBL" id="KOY83078.1"/>
    </source>
</evidence>
<reference evidence="1 2" key="1">
    <citation type="submission" date="2015-07" db="EMBL/GenBank/DDBJ databases">
        <title>Genome sequencing project for genomic taxonomy and phylogenomics of Bacillus-like bacteria.</title>
        <authorList>
            <person name="Liu B."/>
            <person name="Wang J."/>
            <person name="Zhu Y."/>
            <person name="Liu G."/>
            <person name="Chen Q."/>
            <person name="Chen Z."/>
            <person name="Che J."/>
            <person name="Ge C."/>
            <person name="Shi H."/>
            <person name="Pan Z."/>
            <person name="Liu X."/>
        </authorList>
    </citation>
    <scope>NUCLEOTIDE SEQUENCE [LARGE SCALE GENOMIC DNA]</scope>
    <source>
        <strain evidence="1 2">DSM 54</strain>
    </source>
</reference>
<dbReference type="PATRIC" id="fig|33935.3.peg.885"/>
<dbReference type="OrthoDB" id="3175596at2"/>
<protein>
    <submittedName>
        <fullName evidence="1">Uncharacterized protein</fullName>
    </submittedName>
</protein>
<comment type="caution">
    <text evidence="1">The sequence shown here is derived from an EMBL/GenBank/DDBJ whole genome shotgun (WGS) entry which is preliminary data.</text>
</comment>
<dbReference type="EMBL" id="LGCI01000005">
    <property type="protein sequence ID" value="KOY83078.1"/>
    <property type="molecule type" value="Genomic_DNA"/>
</dbReference>
<keyword evidence="2" id="KW-1185">Reference proteome</keyword>
<name>A0A0M9DK60_9BACI</name>
<dbReference type="STRING" id="33935.ADM90_07205"/>
<evidence type="ECO:0000313" key="2">
    <source>
        <dbReference type="Proteomes" id="UP000037977"/>
    </source>
</evidence>
<sequence length="217" mass="26170">MEILNNFNVCLVFYYKGSDNLNTFLYEEHFKKNFKNLKNTELIFHPKIFKNDKEDKYKALKINHFSIYYNEEIQLVVGKNIFCVFLLNFEQIKSFSFWGNSGSEFIDKINLTRKHVINDIINVITDNILEITLSKENYFDYFDNYFFYGSSLQITREFEIIMENADLFINQFKFQFFGNSTVDIRDENLVEFGKEVTVHEKMHFIWYLSKLLQEIDI</sequence>
<dbReference type="RefSeq" id="WP_053994326.1">
    <property type="nucleotide sequence ID" value="NZ_CP065643.1"/>
</dbReference>
<organism evidence="1 2">
    <name type="scientific">Lysinibacillus macroides</name>
    <dbReference type="NCBI Taxonomy" id="33935"/>
    <lineage>
        <taxon>Bacteria</taxon>
        <taxon>Bacillati</taxon>
        <taxon>Bacillota</taxon>
        <taxon>Bacilli</taxon>
        <taxon>Bacillales</taxon>
        <taxon>Bacillaceae</taxon>
        <taxon>Lysinibacillus</taxon>
    </lineage>
</organism>
<gene>
    <name evidence="1" type="ORF">ADM90_07205</name>
</gene>
<dbReference type="AlphaFoldDB" id="A0A0M9DK60"/>
<accession>A0A0M9DK60</accession>